<proteinExistence type="predicted"/>
<protein>
    <submittedName>
        <fullName evidence="1">Uncharacterized protein</fullName>
    </submittedName>
</protein>
<sequence>MDLLLSVPILSALFTPTWTTSMNILFFYGTWSTLVLTTKPYVIHAESLVVIRAIFWLLPSALFLLLDVGVPSIAGSLKYAGKAGLPPPTRKTARAAGLAVLNCVLVTAVESAASYVFVRAFGKPLFRTPTMLPLPWQVFKHVCLLLTVREVLTYYIHRDVLHGRRAGRLLSDLHRSHAHSTPASALQLYADHPLPLLTLHLAGTFLPAALLRPHLLTYMLFVLLTTIESTFSHSGYSFVPGVFLAGIARRNAVHYATRGGANYGAWGVLDWAHGTSAGGSVLQDARDEAGKHNLQERAGGKIDDGMSAVSEGVEGLRRSSRKRSTPKKSD</sequence>
<name>A0ACC0V0X5_9HYPO</name>
<organism evidence="1 2">
    <name type="scientific">Trichothecium roseum</name>
    <dbReference type="NCBI Taxonomy" id="47278"/>
    <lineage>
        <taxon>Eukaryota</taxon>
        <taxon>Fungi</taxon>
        <taxon>Dikarya</taxon>
        <taxon>Ascomycota</taxon>
        <taxon>Pezizomycotina</taxon>
        <taxon>Sordariomycetes</taxon>
        <taxon>Hypocreomycetidae</taxon>
        <taxon>Hypocreales</taxon>
        <taxon>Hypocreales incertae sedis</taxon>
        <taxon>Trichothecium</taxon>
    </lineage>
</organism>
<gene>
    <name evidence="1" type="ORF">N3K66_006261</name>
</gene>
<accession>A0ACC0V0X5</accession>
<reference evidence="1" key="1">
    <citation type="submission" date="2022-10" db="EMBL/GenBank/DDBJ databases">
        <title>Complete Genome of Trichothecium roseum strain YXFP-22015, a Plant Pathogen Isolated from Citrus.</title>
        <authorList>
            <person name="Wang Y."/>
            <person name="Zhu L."/>
        </authorList>
    </citation>
    <scope>NUCLEOTIDE SEQUENCE</scope>
    <source>
        <strain evidence="1">YXFP-22015</strain>
    </source>
</reference>
<dbReference type="Proteomes" id="UP001163324">
    <property type="component" value="Chromosome 5"/>
</dbReference>
<keyword evidence="2" id="KW-1185">Reference proteome</keyword>
<evidence type="ECO:0000313" key="2">
    <source>
        <dbReference type="Proteomes" id="UP001163324"/>
    </source>
</evidence>
<evidence type="ECO:0000313" key="1">
    <source>
        <dbReference type="EMBL" id="KAI9899800.1"/>
    </source>
</evidence>
<dbReference type="EMBL" id="CM047944">
    <property type="protein sequence ID" value="KAI9899800.1"/>
    <property type="molecule type" value="Genomic_DNA"/>
</dbReference>
<comment type="caution">
    <text evidence="1">The sequence shown here is derived from an EMBL/GenBank/DDBJ whole genome shotgun (WGS) entry which is preliminary data.</text>
</comment>